<protein>
    <recommendedName>
        <fullName evidence="3">PilZ domain-containing protein</fullName>
    </recommendedName>
</protein>
<evidence type="ECO:0000313" key="2">
    <source>
        <dbReference type="Proteomes" id="UP000248168"/>
    </source>
</evidence>
<evidence type="ECO:0000313" key="1">
    <source>
        <dbReference type="EMBL" id="SPP66822.1"/>
    </source>
</evidence>
<proteinExistence type="predicted"/>
<reference evidence="2" key="1">
    <citation type="submission" date="2018-04" db="EMBL/GenBank/DDBJ databases">
        <authorList>
            <person name="Lucker S."/>
            <person name="Sakoula D."/>
        </authorList>
    </citation>
    <scope>NUCLEOTIDE SEQUENCE [LARGE SCALE GENOMIC DNA]</scope>
</reference>
<accession>A0A330L9T9</accession>
<name>A0A330L9T9_9BACT</name>
<evidence type="ECO:0008006" key="3">
    <source>
        <dbReference type="Google" id="ProtNLM"/>
    </source>
</evidence>
<dbReference type="EMBL" id="OUNR01000022">
    <property type="protein sequence ID" value="SPP66822.1"/>
    <property type="molecule type" value="Genomic_DNA"/>
</dbReference>
<dbReference type="Proteomes" id="UP000248168">
    <property type="component" value="Unassembled WGS sequence"/>
</dbReference>
<dbReference type="InParanoid" id="A0A330L9T9"/>
<keyword evidence="2" id="KW-1185">Reference proteome</keyword>
<organism evidence="1 2">
    <name type="scientific">Nitrospira lenta</name>
    <dbReference type="NCBI Taxonomy" id="1436998"/>
    <lineage>
        <taxon>Bacteria</taxon>
        <taxon>Pseudomonadati</taxon>
        <taxon>Nitrospirota</taxon>
        <taxon>Nitrospiria</taxon>
        <taxon>Nitrospirales</taxon>
        <taxon>Nitrospiraceae</taxon>
        <taxon>Nitrospira</taxon>
    </lineage>
</organism>
<sequence length="81" mass="8795">MLSETALAPGDEIAISLRLPHQRVSTFIDRATVRWVKDSVFGVEFSLLSPIAVTRLGKCVIRGIHPSPPLSATDTSAQPLR</sequence>
<dbReference type="AlphaFoldDB" id="A0A330L9T9"/>
<gene>
    <name evidence="1" type="ORF">NITLEN_90077</name>
</gene>